<evidence type="ECO:0000313" key="7">
    <source>
        <dbReference type="Proteomes" id="UP000297741"/>
    </source>
</evidence>
<evidence type="ECO:0000256" key="1">
    <source>
        <dbReference type="ARBA" id="ARBA00005417"/>
    </source>
</evidence>
<dbReference type="PANTHER" id="PTHR43553:SF24">
    <property type="entry name" value="ENERGY-COUPLING FACTOR TRANSPORTER ATP-BINDING PROTEIN ECFA1"/>
    <property type="match status" value="1"/>
</dbReference>
<dbReference type="GO" id="GO:0005524">
    <property type="term" value="F:ATP binding"/>
    <property type="evidence" value="ECO:0007669"/>
    <property type="project" value="UniProtKB-KW"/>
</dbReference>
<keyword evidence="7" id="KW-1185">Reference proteome</keyword>
<protein>
    <submittedName>
        <fullName evidence="6">ATP-binding cassette domain-containing protein</fullName>
    </submittedName>
</protein>
<keyword evidence="3" id="KW-0547">Nucleotide-binding</keyword>
<dbReference type="InterPro" id="IPR017871">
    <property type="entry name" value="ABC_transporter-like_CS"/>
</dbReference>
<dbReference type="SUPFAM" id="SSF52540">
    <property type="entry name" value="P-loop containing nucleoside triphosphate hydrolases"/>
    <property type="match status" value="2"/>
</dbReference>
<dbReference type="Proteomes" id="UP000297741">
    <property type="component" value="Unassembled WGS sequence"/>
</dbReference>
<dbReference type="PANTHER" id="PTHR43553">
    <property type="entry name" value="HEAVY METAL TRANSPORTER"/>
    <property type="match status" value="1"/>
</dbReference>
<dbReference type="SMART" id="SM00382">
    <property type="entry name" value="AAA"/>
    <property type="match status" value="2"/>
</dbReference>
<dbReference type="InterPro" id="IPR003593">
    <property type="entry name" value="AAA+_ATPase"/>
</dbReference>
<proteinExistence type="inferred from homology"/>
<sequence>MADVLRCEGVAVRYPFASRDAVGPLTLSVARGERVLLLGPSGCGKSTLLHALTGLIPAALPGERRGQLHLFGQPVESRRPADWAGQVAFLFQDAEQTLAGFTIADEIAFALENRALPPAEIATRVAEAMAQAGLAPGWQGRRIATLSGGQKQLVALAAVLAQGAALLVADEPTASLAPAVAQIMADMLLAPGKTVLVVDHRLGPILDRIDRVIVLGRDGQRLAEGPPDAVFASHGAALAAQGIWTPLATRLRLALQAQGVTVPDLVKVANLVAHLPPHADLAPLLLPPPCPIGAETVRLDRVDCAPPFGPVVLRDVSLGLRAGEVLGILGPNGAGKSTLAACLAGLIPPRAGQRTGPPGAIAFQNAESHFTAETTQAECLAMGVPAADVPALLVGWGLDHVAGQHPFTLSAGQKRRLALALLTATDRWPALVLDEPTAGLDHAGTTRIAGHIRRLAAAGRALAVVTHDADFALAVCDRVIVLAGGAVQADGPARPVLRDAALLSRCGLAPPEAAPLLDWMERVTC</sequence>
<evidence type="ECO:0000313" key="6">
    <source>
        <dbReference type="EMBL" id="TGD43454.1"/>
    </source>
</evidence>
<dbReference type="InterPro" id="IPR003439">
    <property type="entry name" value="ABC_transporter-like_ATP-bd"/>
</dbReference>
<evidence type="ECO:0000256" key="2">
    <source>
        <dbReference type="ARBA" id="ARBA00022448"/>
    </source>
</evidence>
<gene>
    <name evidence="6" type="ORF">EEB11_08535</name>
</gene>
<dbReference type="RefSeq" id="WP_135430258.1">
    <property type="nucleotide sequence ID" value="NZ_RPEM01000005.1"/>
</dbReference>
<dbReference type="CDD" id="cd03225">
    <property type="entry name" value="ABC_cobalt_CbiO_domain1"/>
    <property type="match status" value="2"/>
</dbReference>
<dbReference type="InterPro" id="IPR015856">
    <property type="entry name" value="ABC_transpr_CbiO/EcfA_su"/>
</dbReference>
<comment type="similarity">
    <text evidence="1">Belongs to the ABC transporter superfamily.</text>
</comment>
<feature type="domain" description="ABC transporter" evidence="5">
    <location>
        <begin position="5"/>
        <end position="243"/>
    </location>
</feature>
<feature type="domain" description="ABC transporter" evidence="5">
    <location>
        <begin position="297"/>
        <end position="509"/>
    </location>
</feature>
<organism evidence="6 7">
    <name type="scientific">Pseudotabrizicola sediminis</name>
    <dbReference type="NCBI Taxonomy" id="2486418"/>
    <lineage>
        <taxon>Bacteria</taxon>
        <taxon>Pseudomonadati</taxon>
        <taxon>Pseudomonadota</taxon>
        <taxon>Alphaproteobacteria</taxon>
        <taxon>Rhodobacterales</taxon>
        <taxon>Paracoccaceae</taxon>
        <taxon>Pseudotabrizicola</taxon>
    </lineage>
</organism>
<evidence type="ECO:0000256" key="3">
    <source>
        <dbReference type="ARBA" id="ARBA00022741"/>
    </source>
</evidence>
<name>A0ABY2KLM0_9RHOB</name>
<dbReference type="PROSITE" id="PS50893">
    <property type="entry name" value="ABC_TRANSPORTER_2"/>
    <property type="match status" value="2"/>
</dbReference>
<evidence type="ECO:0000256" key="4">
    <source>
        <dbReference type="ARBA" id="ARBA00022840"/>
    </source>
</evidence>
<comment type="caution">
    <text evidence="6">The sequence shown here is derived from an EMBL/GenBank/DDBJ whole genome shotgun (WGS) entry which is preliminary data.</text>
</comment>
<dbReference type="InterPro" id="IPR050095">
    <property type="entry name" value="ECF_ABC_transporter_ATP-bd"/>
</dbReference>
<dbReference type="Gene3D" id="3.40.50.300">
    <property type="entry name" value="P-loop containing nucleotide triphosphate hydrolases"/>
    <property type="match status" value="2"/>
</dbReference>
<evidence type="ECO:0000259" key="5">
    <source>
        <dbReference type="PROSITE" id="PS50893"/>
    </source>
</evidence>
<keyword evidence="2" id="KW-0813">Transport</keyword>
<dbReference type="PROSITE" id="PS00211">
    <property type="entry name" value="ABC_TRANSPORTER_1"/>
    <property type="match status" value="2"/>
</dbReference>
<keyword evidence="4 6" id="KW-0067">ATP-binding</keyword>
<dbReference type="Pfam" id="PF00005">
    <property type="entry name" value="ABC_tran"/>
    <property type="match status" value="2"/>
</dbReference>
<reference evidence="6 7" key="1">
    <citation type="submission" date="2018-11" db="EMBL/GenBank/DDBJ databases">
        <title>Tabrizicola sp. isolated from sediment of alpine lake.</title>
        <authorList>
            <person name="Liu Z."/>
        </authorList>
    </citation>
    <scope>NUCLEOTIDE SEQUENCE [LARGE SCALE GENOMIC DNA]</scope>
    <source>
        <strain evidence="6 7">DRYC-M-16</strain>
    </source>
</reference>
<accession>A0ABY2KLM0</accession>
<dbReference type="EMBL" id="RPEM01000005">
    <property type="protein sequence ID" value="TGD43454.1"/>
    <property type="molecule type" value="Genomic_DNA"/>
</dbReference>
<dbReference type="InterPro" id="IPR027417">
    <property type="entry name" value="P-loop_NTPase"/>
</dbReference>